<accession>A0ABC8RUZ9</accession>
<feature type="chain" id="PRO_5044800908" evidence="2">
    <location>
        <begin position="26"/>
        <end position="80"/>
    </location>
</feature>
<organism evidence="3 4">
    <name type="scientific">Ilex paraguariensis</name>
    <name type="common">yerba mate</name>
    <dbReference type="NCBI Taxonomy" id="185542"/>
    <lineage>
        <taxon>Eukaryota</taxon>
        <taxon>Viridiplantae</taxon>
        <taxon>Streptophyta</taxon>
        <taxon>Embryophyta</taxon>
        <taxon>Tracheophyta</taxon>
        <taxon>Spermatophyta</taxon>
        <taxon>Magnoliopsida</taxon>
        <taxon>eudicotyledons</taxon>
        <taxon>Gunneridae</taxon>
        <taxon>Pentapetalae</taxon>
        <taxon>asterids</taxon>
        <taxon>campanulids</taxon>
        <taxon>Aquifoliales</taxon>
        <taxon>Aquifoliaceae</taxon>
        <taxon>Ilex</taxon>
    </lineage>
</organism>
<evidence type="ECO:0000313" key="3">
    <source>
        <dbReference type="EMBL" id="CAK9146518.1"/>
    </source>
</evidence>
<name>A0ABC8RUZ9_9AQUA</name>
<evidence type="ECO:0000256" key="2">
    <source>
        <dbReference type="SAM" id="SignalP"/>
    </source>
</evidence>
<feature type="region of interest" description="Disordered" evidence="1">
    <location>
        <begin position="27"/>
        <end position="60"/>
    </location>
</feature>
<sequence>MYKGSIPSSSILLLILGFLPTNVNHIGDQSESCQGREGESYSGSRSRRLRPKSTSTANDEVIDFDALSNIRATEAEEEEK</sequence>
<feature type="signal peptide" evidence="2">
    <location>
        <begin position="1"/>
        <end position="25"/>
    </location>
</feature>
<dbReference type="EMBL" id="CAUOFW020001591">
    <property type="protein sequence ID" value="CAK9146518.1"/>
    <property type="molecule type" value="Genomic_DNA"/>
</dbReference>
<proteinExistence type="predicted"/>
<evidence type="ECO:0000313" key="4">
    <source>
        <dbReference type="Proteomes" id="UP001642360"/>
    </source>
</evidence>
<gene>
    <name evidence="3" type="ORF">ILEXP_LOCUS14373</name>
</gene>
<comment type="caution">
    <text evidence="3">The sequence shown here is derived from an EMBL/GenBank/DDBJ whole genome shotgun (WGS) entry which is preliminary data.</text>
</comment>
<dbReference type="AlphaFoldDB" id="A0ABC8RUZ9"/>
<evidence type="ECO:0000256" key="1">
    <source>
        <dbReference type="SAM" id="MobiDB-lite"/>
    </source>
</evidence>
<keyword evidence="2" id="KW-0732">Signal</keyword>
<dbReference type="Proteomes" id="UP001642360">
    <property type="component" value="Unassembled WGS sequence"/>
</dbReference>
<reference evidence="3 4" key="1">
    <citation type="submission" date="2024-02" db="EMBL/GenBank/DDBJ databases">
        <authorList>
            <person name="Vignale AGUSTIN F."/>
            <person name="Sosa J E."/>
            <person name="Modenutti C."/>
        </authorList>
    </citation>
    <scope>NUCLEOTIDE SEQUENCE [LARGE SCALE GENOMIC DNA]</scope>
</reference>
<protein>
    <submittedName>
        <fullName evidence="3">Uncharacterized protein</fullName>
    </submittedName>
</protein>
<keyword evidence="4" id="KW-1185">Reference proteome</keyword>